<dbReference type="CDD" id="cd00947">
    <property type="entry name" value="TBP_aldolase_IIB"/>
    <property type="match status" value="1"/>
</dbReference>
<dbReference type="Gene3D" id="3.20.20.70">
    <property type="entry name" value="Aldolase class I"/>
    <property type="match status" value="1"/>
</dbReference>
<dbReference type="GO" id="GO:0005975">
    <property type="term" value="P:carbohydrate metabolic process"/>
    <property type="evidence" value="ECO:0007669"/>
    <property type="project" value="InterPro"/>
</dbReference>
<accession>A0A9X2FQD8</accession>
<dbReference type="InterPro" id="IPR050246">
    <property type="entry name" value="Class_II_FBP_aldolase"/>
</dbReference>
<dbReference type="GO" id="GO:0008270">
    <property type="term" value="F:zinc ion binding"/>
    <property type="evidence" value="ECO:0007669"/>
    <property type="project" value="InterPro"/>
</dbReference>
<gene>
    <name evidence="4" type="ORF">LB941_09100</name>
</gene>
<dbReference type="InterPro" id="IPR000771">
    <property type="entry name" value="FBA_II"/>
</dbReference>
<dbReference type="AlphaFoldDB" id="A0A9X2FQD8"/>
<feature type="binding site" evidence="3">
    <location>
        <position position="85"/>
    </location>
    <ligand>
        <name>Zn(2+)</name>
        <dbReference type="ChEBI" id="CHEBI:29105"/>
        <label>1</label>
        <note>catalytic</note>
    </ligand>
</feature>
<evidence type="ECO:0000256" key="2">
    <source>
        <dbReference type="PIRSR" id="PIRSR001359-2"/>
    </source>
</evidence>
<evidence type="ECO:0000256" key="3">
    <source>
        <dbReference type="PIRSR" id="PIRSR001359-3"/>
    </source>
</evidence>
<evidence type="ECO:0000313" key="4">
    <source>
        <dbReference type="EMBL" id="MCP0887493.1"/>
    </source>
</evidence>
<feature type="binding site" evidence="2">
    <location>
        <begin position="228"/>
        <end position="231"/>
    </location>
    <ligand>
        <name>dihydroxyacetone phosphate</name>
        <dbReference type="ChEBI" id="CHEBI:57642"/>
    </ligand>
</feature>
<dbReference type="EMBL" id="JAIULA010000018">
    <property type="protein sequence ID" value="MCP0887493.1"/>
    <property type="molecule type" value="Genomic_DNA"/>
</dbReference>
<evidence type="ECO:0000313" key="5">
    <source>
        <dbReference type="Proteomes" id="UP001139006"/>
    </source>
</evidence>
<evidence type="ECO:0000256" key="1">
    <source>
        <dbReference type="PIRSR" id="PIRSR001359-1"/>
    </source>
</evidence>
<sequence>MLVPMFKLIQDAKNNKYALGHFNINGDDWITTYLKTAQKSNTPIVLATSDRVVDQLGGFEYISGLVNYMIEQLEISIPVVLHLDHGLSVARAKEAIDAGYTSVMYDGSKLPIDENIVKTQEVVHYAHLRNVSVEAEVGAVGGNENGLISGIKYASIEDAEKMAKTGVDALAAALGSVHGDYTGKPNLNFERMKQISEKTKLPLVLHGASGIPNDQIQAAIKNGTAKININTEVNYAWLNSVRESINAKNVGHEPIPVLEDGKKGIAHLVESKMHEFHVWNKA</sequence>
<protein>
    <submittedName>
        <fullName evidence="4">Ketose-bisphosphate aldolase</fullName>
    </submittedName>
</protein>
<feature type="binding site" evidence="3">
    <location>
        <position position="136"/>
    </location>
    <ligand>
        <name>Zn(2+)</name>
        <dbReference type="ChEBI" id="CHEBI:29105"/>
        <label>2</label>
    </ligand>
</feature>
<dbReference type="RefSeq" id="WP_253361421.1">
    <property type="nucleotide sequence ID" value="NZ_JAIULA010000018.1"/>
</dbReference>
<keyword evidence="5" id="KW-1185">Reference proteome</keyword>
<keyword evidence="3" id="KW-0479">Metal-binding</keyword>
<organism evidence="4 5">
    <name type="scientific">Ligilactobacillus ubinensis</name>
    <dbReference type="NCBI Taxonomy" id="2876789"/>
    <lineage>
        <taxon>Bacteria</taxon>
        <taxon>Bacillati</taxon>
        <taxon>Bacillota</taxon>
        <taxon>Bacilli</taxon>
        <taxon>Lactobacillales</taxon>
        <taxon>Lactobacillaceae</taxon>
        <taxon>Ligilactobacillus</taxon>
    </lineage>
</organism>
<feature type="binding site" evidence="2">
    <location>
        <begin position="207"/>
        <end position="209"/>
    </location>
    <ligand>
        <name>dihydroxyacetone phosphate</name>
        <dbReference type="ChEBI" id="CHEBI:57642"/>
    </ligand>
</feature>
<comment type="caution">
    <text evidence="4">The sequence shown here is derived from an EMBL/GenBank/DDBJ whole genome shotgun (WGS) entry which is preliminary data.</text>
</comment>
<keyword evidence="3" id="KW-0862">Zinc</keyword>
<name>A0A9X2FQD8_9LACO</name>
<dbReference type="NCBIfam" id="TIGR00167">
    <property type="entry name" value="cbbA"/>
    <property type="match status" value="1"/>
</dbReference>
<dbReference type="PANTHER" id="PTHR30304">
    <property type="entry name" value="D-TAGATOSE-1,6-BISPHOSPHATE ALDOLASE"/>
    <property type="match status" value="1"/>
</dbReference>
<feature type="binding site" evidence="3">
    <location>
        <position position="178"/>
    </location>
    <ligand>
        <name>Zn(2+)</name>
        <dbReference type="ChEBI" id="CHEBI:29105"/>
        <label>1</label>
        <note>catalytic</note>
    </ligand>
</feature>
<dbReference type="Pfam" id="PF01116">
    <property type="entry name" value="F_bP_aldolase"/>
    <property type="match status" value="1"/>
</dbReference>
<proteinExistence type="predicted"/>
<dbReference type="Proteomes" id="UP001139006">
    <property type="component" value="Unassembled WGS sequence"/>
</dbReference>
<feature type="active site" description="Proton donor" evidence="1">
    <location>
        <position position="84"/>
    </location>
</feature>
<feature type="binding site" evidence="2">
    <location>
        <position position="179"/>
    </location>
    <ligand>
        <name>dihydroxyacetone phosphate</name>
        <dbReference type="ChEBI" id="CHEBI:57642"/>
    </ligand>
</feature>
<dbReference type="GO" id="GO:0016832">
    <property type="term" value="F:aldehyde-lyase activity"/>
    <property type="evidence" value="ECO:0007669"/>
    <property type="project" value="InterPro"/>
</dbReference>
<dbReference type="InterPro" id="IPR013785">
    <property type="entry name" value="Aldolase_TIM"/>
</dbReference>
<feature type="binding site" evidence="3">
    <location>
        <position position="206"/>
    </location>
    <ligand>
        <name>Zn(2+)</name>
        <dbReference type="ChEBI" id="CHEBI:29105"/>
        <label>1</label>
        <note>catalytic</note>
    </ligand>
</feature>
<dbReference type="PANTHER" id="PTHR30304:SF0">
    <property type="entry name" value="D-TAGATOSE-1,6-BISPHOSPHATE ALDOLASE SUBUNIT GATY-RELATED"/>
    <property type="match status" value="1"/>
</dbReference>
<comment type="cofactor">
    <cofactor evidence="3">
        <name>Zn(2+)</name>
        <dbReference type="ChEBI" id="CHEBI:29105"/>
    </cofactor>
    <text evidence="3">Binds 2 Zn(2+) ions per subunit. One is catalytic and the other provides a structural contribution.</text>
</comment>
<feature type="binding site" evidence="3">
    <location>
        <position position="106"/>
    </location>
    <ligand>
        <name>Zn(2+)</name>
        <dbReference type="ChEBI" id="CHEBI:29105"/>
        <label>2</label>
    </ligand>
</feature>
<dbReference type="PIRSF" id="PIRSF001359">
    <property type="entry name" value="F_bP_aldolase_II"/>
    <property type="match status" value="1"/>
</dbReference>
<dbReference type="PROSITE" id="PS00806">
    <property type="entry name" value="ALDOLASE_CLASS_II_2"/>
    <property type="match status" value="1"/>
</dbReference>
<dbReference type="SUPFAM" id="SSF51569">
    <property type="entry name" value="Aldolase"/>
    <property type="match status" value="1"/>
</dbReference>
<reference evidence="4 5" key="1">
    <citation type="journal article" date="2023" name="Int. J. Syst. Evol. Microbiol.">
        <title>Ligilactobacillus ubinensis sp. nov., a novel species isolated from the wild ferment of a durian fruit (Durio zibethinus).</title>
        <authorList>
            <person name="Heng Y.C."/>
            <person name="Menon N."/>
            <person name="Chen B."/>
            <person name="Loo B.Z.L."/>
            <person name="Wong G.W.J."/>
            <person name="Lim A.C.H."/>
            <person name="Silvaraju S."/>
            <person name="Kittelmann S."/>
        </authorList>
    </citation>
    <scope>NUCLEOTIDE SEQUENCE [LARGE SCALE GENOMIC DNA]</scope>
    <source>
        <strain evidence="4 5">WILCCON 0076</strain>
    </source>
</reference>